<protein>
    <recommendedName>
        <fullName evidence="4">DUF5302 domain-containing protein</fullName>
    </recommendedName>
</protein>
<evidence type="ECO:0000256" key="1">
    <source>
        <dbReference type="SAM" id="MobiDB-lite"/>
    </source>
</evidence>
<organism evidence="2 3">
    <name type="scientific">Knoellia sinensis KCTC 19936</name>
    <dbReference type="NCBI Taxonomy" id="1385520"/>
    <lineage>
        <taxon>Bacteria</taxon>
        <taxon>Bacillati</taxon>
        <taxon>Actinomycetota</taxon>
        <taxon>Actinomycetes</taxon>
        <taxon>Micrococcales</taxon>
        <taxon>Intrasporangiaceae</taxon>
        <taxon>Knoellia</taxon>
    </lineage>
</organism>
<feature type="compositionally biased region" description="Basic and acidic residues" evidence="1">
    <location>
        <begin position="11"/>
        <end position="25"/>
    </location>
</feature>
<dbReference type="EMBL" id="AVPJ01000004">
    <property type="protein sequence ID" value="KGN33156.1"/>
    <property type="molecule type" value="Genomic_DNA"/>
</dbReference>
<sequence length="63" mass="7006">MSESKSSRPTPSEDMKKKFREALDKKHSHGGADVSDRGEHGKVDHGHGPETSGRDQMFRRKSG</sequence>
<comment type="caution">
    <text evidence="2">The sequence shown here is derived from an EMBL/GenBank/DDBJ whole genome shotgun (WGS) entry which is preliminary data.</text>
</comment>
<dbReference type="RefSeq" id="WP_035913963.1">
    <property type="nucleotide sequence ID" value="NZ_AVPJ01000004.1"/>
</dbReference>
<accession>A0A0A0JC04</accession>
<feature type="region of interest" description="Disordered" evidence="1">
    <location>
        <begin position="1"/>
        <end position="63"/>
    </location>
</feature>
<name>A0A0A0JC04_9MICO</name>
<dbReference type="Proteomes" id="UP000030002">
    <property type="component" value="Unassembled WGS sequence"/>
</dbReference>
<evidence type="ECO:0000313" key="3">
    <source>
        <dbReference type="Proteomes" id="UP000030002"/>
    </source>
</evidence>
<feature type="compositionally biased region" description="Polar residues" evidence="1">
    <location>
        <begin position="1"/>
        <end position="10"/>
    </location>
</feature>
<reference evidence="2 3" key="1">
    <citation type="submission" date="2013-08" db="EMBL/GenBank/DDBJ databases">
        <title>The genome sequence of Knoellia sinensis.</title>
        <authorList>
            <person name="Zhu W."/>
            <person name="Wang G."/>
        </authorList>
    </citation>
    <scope>NUCLEOTIDE SEQUENCE [LARGE SCALE GENOMIC DNA]</scope>
    <source>
        <strain evidence="2 3">KCTC 19936</strain>
    </source>
</reference>
<keyword evidence="3" id="KW-1185">Reference proteome</keyword>
<evidence type="ECO:0000313" key="2">
    <source>
        <dbReference type="EMBL" id="KGN33156.1"/>
    </source>
</evidence>
<dbReference type="AlphaFoldDB" id="A0A0A0JC04"/>
<dbReference type="Pfam" id="PF17227">
    <property type="entry name" value="DUF5302"/>
    <property type="match status" value="1"/>
</dbReference>
<proteinExistence type="predicted"/>
<feature type="compositionally biased region" description="Basic and acidic residues" evidence="1">
    <location>
        <begin position="34"/>
        <end position="63"/>
    </location>
</feature>
<dbReference type="OrthoDB" id="4319558at2"/>
<dbReference type="InterPro" id="IPR035172">
    <property type="entry name" value="DUF5302"/>
</dbReference>
<dbReference type="eggNOG" id="ENOG502ZIQK">
    <property type="taxonomic scope" value="Bacteria"/>
</dbReference>
<gene>
    <name evidence="2" type="ORF">N802_13985</name>
</gene>
<evidence type="ECO:0008006" key="4">
    <source>
        <dbReference type="Google" id="ProtNLM"/>
    </source>
</evidence>